<sequence>MQNFVENPNSIVIEFEYDSIKLGSSINSLTVPKILYDGVVSDDLRNAKCDNCKKELVPPVFMCLRAHNICGSCKISEACPKCTVFLTKSTNTAFEKLKFLVNQPCSNYSKGCNYSGPYPNILDHEDICIFKLRKCILGCPQEVNNILQHLKLEHSHSISELNISYNLNLLKSHVFLFDDQIFLFSKQLEIDRSFSFNINCLGMKEVRYKLNFS</sequence>
<keyword evidence="2 4" id="KW-0863">Zinc-finger</keyword>
<dbReference type="Proteomes" id="UP001516400">
    <property type="component" value="Unassembled WGS sequence"/>
</dbReference>
<comment type="caution">
    <text evidence="6">The sequence shown here is derived from an EMBL/GenBank/DDBJ whole genome shotgun (WGS) entry which is preliminary data.</text>
</comment>
<evidence type="ECO:0000313" key="6">
    <source>
        <dbReference type="EMBL" id="KAL3270270.1"/>
    </source>
</evidence>
<proteinExistence type="predicted"/>
<dbReference type="EMBL" id="JABFTP020000021">
    <property type="protein sequence ID" value="KAL3270270.1"/>
    <property type="molecule type" value="Genomic_DNA"/>
</dbReference>
<feature type="domain" description="SIAH-type" evidence="5">
    <location>
        <begin position="100"/>
        <end position="155"/>
    </location>
</feature>
<evidence type="ECO:0000259" key="5">
    <source>
        <dbReference type="PROSITE" id="PS51081"/>
    </source>
</evidence>
<name>A0ABD2MUX3_9CUCU</name>
<dbReference type="Gene3D" id="3.30.40.10">
    <property type="entry name" value="Zinc/RING finger domain, C3HC4 (zinc finger)"/>
    <property type="match status" value="1"/>
</dbReference>
<gene>
    <name evidence="6" type="ORF">HHI36_009323</name>
</gene>
<evidence type="ECO:0000256" key="4">
    <source>
        <dbReference type="PROSITE-ProRule" id="PRU00455"/>
    </source>
</evidence>
<organism evidence="6 7">
    <name type="scientific">Cryptolaemus montrouzieri</name>
    <dbReference type="NCBI Taxonomy" id="559131"/>
    <lineage>
        <taxon>Eukaryota</taxon>
        <taxon>Metazoa</taxon>
        <taxon>Ecdysozoa</taxon>
        <taxon>Arthropoda</taxon>
        <taxon>Hexapoda</taxon>
        <taxon>Insecta</taxon>
        <taxon>Pterygota</taxon>
        <taxon>Neoptera</taxon>
        <taxon>Endopterygota</taxon>
        <taxon>Coleoptera</taxon>
        <taxon>Polyphaga</taxon>
        <taxon>Cucujiformia</taxon>
        <taxon>Coccinelloidea</taxon>
        <taxon>Coccinellidae</taxon>
        <taxon>Scymninae</taxon>
        <taxon>Scymnini</taxon>
        <taxon>Cryptolaemus</taxon>
    </lineage>
</organism>
<evidence type="ECO:0000313" key="7">
    <source>
        <dbReference type="Proteomes" id="UP001516400"/>
    </source>
</evidence>
<keyword evidence="1" id="KW-0479">Metal-binding</keyword>
<dbReference type="InterPro" id="IPR013083">
    <property type="entry name" value="Znf_RING/FYVE/PHD"/>
</dbReference>
<dbReference type="GO" id="GO:0008270">
    <property type="term" value="F:zinc ion binding"/>
    <property type="evidence" value="ECO:0007669"/>
    <property type="project" value="UniProtKB-KW"/>
</dbReference>
<dbReference type="InterPro" id="IPR013010">
    <property type="entry name" value="Znf_SIAH"/>
</dbReference>
<dbReference type="SUPFAM" id="SSF49599">
    <property type="entry name" value="TRAF domain-like"/>
    <property type="match status" value="1"/>
</dbReference>
<dbReference type="PANTHER" id="PTHR45877:SF2">
    <property type="entry name" value="E3 UBIQUITIN-PROTEIN LIGASE SINA-RELATED"/>
    <property type="match status" value="1"/>
</dbReference>
<dbReference type="PANTHER" id="PTHR45877">
    <property type="entry name" value="E3 UBIQUITIN-PROTEIN LIGASE SIAH2"/>
    <property type="match status" value="1"/>
</dbReference>
<protein>
    <recommendedName>
        <fullName evidence="5">SIAH-type domain-containing protein</fullName>
    </recommendedName>
</protein>
<evidence type="ECO:0000256" key="3">
    <source>
        <dbReference type="ARBA" id="ARBA00022833"/>
    </source>
</evidence>
<keyword evidence="7" id="KW-1185">Reference proteome</keyword>
<dbReference type="InterPro" id="IPR004162">
    <property type="entry name" value="SINA-like_animal"/>
</dbReference>
<evidence type="ECO:0000256" key="1">
    <source>
        <dbReference type="ARBA" id="ARBA00022723"/>
    </source>
</evidence>
<reference evidence="6 7" key="1">
    <citation type="journal article" date="2021" name="BMC Biol.">
        <title>Horizontally acquired antibacterial genes associated with adaptive radiation of ladybird beetles.</title>
        <authorList>
            <person name="Li H.S."/>
            <person name="Tang X.F."/>
            <person name="Huang Y.H."/>
            <person name="Xu Z.Y."/>
            <person name="Chen M.L."/>
            <person name="Du X.Y."/>
            <person name="Qiu B.Y."/>
            <person name="Chen P.T."/>
            <person name="Zhang W."/>
            <person name="Slipinski A."/>
            <person name="Escalona H.E."/>
            <person name="Waterhouse R.M."/>
            <person name="Zwick A."/>
            <person name="Pang H."/>
        </authorList>
    </citation>
    <scope>NUCLEOTIDE SEQUENCE [LARGE SCALE GENOMIC DNA]</scope>
    <source>
        <strain evidence="6">SYSU2018</strain>
    </source>
</reference>
<dbReference type="PROSITE" id="PS51081">
    <property type="entry name" value="ZF_SIAH"/>
    <property type="match status" value="1"/>
</dbReference>
<evidence type="ECO:0000256" key="2">
    <source>
        <dbReference type="ARBA" id="ARBA00022771"/>
    </source>
</evidence>
<keyword evidence="3" id="KW-0862">Zinc</keyword>
<dbReference type="AlphaFoldDB" id="A0ABD2MUX3"/>
<accession>A0ABD2MUX3</accession>